<sequence>MKYRGGLLICTTVLTILLGMSAVADNAKADTVTTVDPTVQTEQTTTVKPDKDDTNVDTLDPHQVNTNDDSAKGIDDSLTITTPEVEQKPGGDWKVDPSEATPKNNYYYYANKDWLAEHKDDDDGTSDASLLQLQIAKDFENDLSNISAGKETADSATKSAADYYTEYLDTVNSNDVKIDSFKNDMNKIYNMKDFSDFNSQLGELIDGKYNLPFDLVIGVNYANNSKNRLNFGMKVPKQMIPMLDLDSDSIAYRSKYYDDLPKLFKLLGYDEVTSKHILDNALTFDDLLYNNSDIESVDDQMANPIVMDINDFENHFKNVDLADYIKKSYPTATDAQITDKLFFDNFNQMMSQSYFEKMKDWMLVTNVFDNYYVFGKQGRDAVKDLLFDDPSNASTPKDEAYNSTSTLFQTVMSIYYGKKNISEKTISRVDNVIKNIVSAYKERIQNNSWMSAEGKTNVLKKLSKIQINVGYPKTITAIDDYQSIGLSKMDNIYDMTKAINMYRSKVAKTDFDTSNEKGIWLMPTYTFNAFYNRSSNSINVLAGILKEPNYSENYSDSQLYGSLGVIIGHEISHAFDNSGSHYDENGNYRDTWTDEDRANFTTLVQKMINEYDGIPFNSIIVNGMQTVGENMADNGGMNVSLQVAKSLPDFDAKEFFTAWAKDWPMVDGPMIELRYSFDPHTISPIRTNVALQNIDDFYTTYNIKQGDPMWLDPSQRVNIW</sequence>
<dbReference type="InterPro" id="IPR000718">
    <property type="entry name" value="Peptidase_M13"/>
</dbReference>
<feature type="signal peptide" evidence="8">
    <location>
        <begin position="1"/>
        <end position="29"/>
    </location>
</feature>
<comment type="cofactor">
    <cofactor evidence="1">
        <name>Zn(2+)</name>
        <dbReference type="ChEBI" id="CHEBI:29105"/>
    </cofactor>
</comment>
<dbReference type="OrthoDB" id="9775677at2"/>
<dbReference type="SUPFAM" id="SSF55486">
    <property type="entry name" value="Metalloproteases ('zincins'), catalytic domain"/>
    <property type="match status" value="1"/>
</dbReference>
<feature type="region of interest" description="Disordered" evidence="7">
    <location>
        <begin position="42"/>
        <end position="76"/>
    </location>
</feature>
<dbReference type="GO" id="GO:0004222">
    <property type="term" value="F:metalloendopeptidase activity"/>
    <property type="evidence" value="ECO:0007669"/>
    <property type="project" value="InterPro"/>
</dbReference>
<comment type="caution">
    <text evidence="11">The sequence shown here is derived from an EMBL/GenBank/DDBJ whole genome shotgun (WGS) entry which is preliminary data.</text>
</comment>
<dbReference type="Gene3D" id="3.40.390.10">
    <property type="entry name" value="Collagenase (Catalytic Domain)"/>
    <property type="match status" value="1"/>
</dbReference>
<feature type="chain" id="PRO_5024318338" evidence="8">
    <location>
        <begin position="30"/>
        <end position="720"/>
    </location>
</feature>
<organism evidence="11 12">
    <name type="scientific">Companilactobacillus mishanensis</name>
    <dbReference type="NCBI Taxonomy" id="2486008"/>
    <lineage>
        <taxon>Bacteria</taxon>
        <taxon>Bacillati</taxon>
        <taxon>Bacillota</taxon>
        <taxon>Bacilli</taxon>
        <taxon>Lactobacillales</taxon>
        <taxon>Lactobacillaceae</taxon>
        <taxon>Companilactobacillus</taxon>
    </lineage>
</organism>
<keyword evidence="6" id="KW-0482">Metalloprotease</keyword>
<dbReference type="InterPro" id="IPR042089">
    <property type="entry name" value="Peptidase_M13_dom_2"/>
</dbReference>
<dbReference type="CDD" id="cd08662">
    <property type="entry name" value="M13"/>
    <property type="match status" value="1"/>
</dbReference>
<dbReference type="EMBL" id="VDFM01000016">
    <property type="protein sequence ID" value="MQS53358.1"/>
    <property type="molecule type" value="Genomic_DNA"/>
</dbReference>
<dbReference type="InterPro" id="IPR008753">
    <property type="entry name" value="Peptidase_M13_N"/>
</dbReference>
<feature type="domain" description="Peptidase M13 N-terminal" evidence="10">
    <location>
        <begin position="102"/>
        <end position="472"/>
    </location>
</feature>
<proteinExistence type="predicted"/>
<dbReference type="Gene3D" id="1.10.1380.10">
    <property type="entry name" value="Neutral endopeptidase , domain2"/>
    <property type="match status" value="1"/>
</dbReference>
<accession>A0A5P0ZJX6</accession>
<dbReference type="AlphaFoldDB" id="A0A5P0ZJX6"/>
<evidence type="ECO:0000259" key="9">
    <source>
        <dbReference type="Pfam" id="PF01431"/>
    </source>
</evidence>
<keyword evidence="3" id="KW-0479">Metal-binding</keyword>
<dbReference type="RefSeq" id="WP_153383830.1">
    <property type="nucleotide sequence ID" value="NZ_VDFM01000016.1"/>
</dbReference>
<reference evidence="11 12" key="1">
    <citation type="journal article" date="2019" name="Syst. Appl. Microbiol.">
        <title>Polyphasic characterization of two novel Lactobacillus spp. isolated from blown salami packages: Description of Lactobacillus halodurans sp. nov. and Lactobacillus salsicarnum sp. nov.</title>
        <authorList>
            <person name="Schuster J.A."/>
            <person name="Klingl A."/>
            <person name="Vogel R.F."/>
            <person name="Ehrmann M.A."/>
        </authorList>
    </citation>
    <scope>NUCLEOTIDE SEQUENCE [LARGE SCALE GENOMIC DNA]</scope>
    <source>
        <strain evidence="11 12">TMW 1.2118</strain>
    </source>
</reference>
<evidence type="ECO:0000256" key="1">
    <source>
        <dbReference type="ARBA" id="ARBA00001947"/>
    </source>
</evidence>
<dbReference type="Proteomes" id="UP000380386">
    <property type="component" value="Unassembled WGS sequence"/>
</dbReference>
<dbReference type="PANTHER" id="PTHR11733:SF222">
    <property type="entry name" value="IP12942P"/>
    <property type="match status" value="1"/>
</dbReference>
<feature type="domain" description="Peptidase M13 C-terminal" evidence="9">
    <location>
        <begin position="528"/>
        <end position="717"/>
    </location>
</feature>
<gene>
    <name evidence="11" type="ORF">FHL02_10035</name>
</gene>
<dbReference type="Pfam" id="PF01431">
    <property type="entry name" value="Peptidase_M13"/>
    <property type="match status" value="1"/>
</dbReference>
<keyword evidence="8" id="KW-0732">Signal</keyword>
<keyword evidence="2" id="KW-0645">Protease</keyword>
<evidence type="ECO:0000313" key="12">
    <source>
        <dbReference type="Proteomes" id="UP000380386"/>
    </source>
</evidence>
<evidence type="ECO:0000313" key="11">
    <source>
        <dbReference type="EMBL" id="MQS53358.1"/>
    </source>
</evidence>
<dbReference type="GO" id="GO:0006508">
    <property type="term" value="P:proteolysis"/>
    <property type="evidence" value="ECO:0007669"/>
    <property type="project" value="UniProtKB-KW"/>
</dbReference>
<dbReference type="InterPro" id="IPR018497">
    <property type="entry name" value="Peptidase_M13_C"/>
</dbReference>
<protein>
    <submittedName>
        <fullName evidence="11">M13 family metallopeptidase</fullName>
    </submittedName>
</protein>
<dbReference type="PRINTS" id="PR00786">
    <property type="entry name" value="NEPRILYSIN"/>
</dbReference>
<dbReference type="GO" id="GO:0046872">
    <property type="term" value="F:metal ion binding"/>
    <property type="evidence" value="ECO:0007669"/>
    <property type="project" value="UniProtKB-KW"/>
</dbReference>
<keyword evidence="4" id="KW-0378">Hydrolase</keyword>
<evidence type="ECO:0000256" key="2">
    <source>
        <dbReference type="ARBA" id="ARBA00022670"/>
    </source>
</evidence>
<evidence type="ECO:0000256" key="8">
    <source>
        <dbReference type="SAM" id="SignalP"/>
    </source>
</evidence>
<evidence type="ECO:0000256" key="6">
    <source>
        <dbReference type="ARBA" id="ARBA00023049"/>
    </source>
</evidence>
<evidence type="ECO:0000256" key="7">
    <source>
        <dbReference type="SAM" id="MobiDB-lite"/>
    </source>
</evidence>
<evidence type="ECO:0000256" key="3">
    <source>
        <dbReference type="ARBA" id="ARBA00022723"/>
    </source>
</evidence>
<dbReference type="InterPro" id="IPR024079">
    <property type="entry name" value="MetalloPept_cat_dom_sf"/>
</dbReference>
<dbReference type="Pfam" id="PF05649">
    <property type="entry name" value="Peptidase_M13_N"/>
    <property type="match status" value="1"/>
</dbReference>
<dbReference type="PROSITE" id="PS51885">
    <property type="entry name" value="NEPRILYSIN"/>
    <property type="match status" value="1"/>
</dbReference>
<dbReference type="GO" id="GO:0005886">
    <property type="term" value="C:plasma membrane"/>
    <property type="evidence" value="ECO:0007669"/>
    <property type="project" value="TreeGrafter"/>
</dbReference>
<evidence type="ECO:0000259" key="10">
    <source>
        <dbReference type="Pfam" id="PF05649"/>
    </source>
</evidence>
<evidence type="ECO:0000256" key="4">
    <source>
        <dbReference type="ARBA" id="ARBA00022801"/>
    </source>
</evidence>
<dbReference type="PANTHER" id="PTHR11733">
    <property type="entry name" value="ZINC METALLOPROTEASE FAMILY M13 NEPRILYSIN-RELATED"/>
    <property type="match status" value="1"/>
</dbReference>
<evidence type="ECO:0000256" key="5">
    <source>
        <dbReference type="ARBA" id="ARBA00022833"/>
    </source>
</evidence>
<name>A0A5P0ZJX6_9LACO</name>
<keyword evidence="5" id="KW-0862">Zinc</keyword>